<dbReference type="EMBL" id="GG663749">
    <property type="protein sequence ID" value="EEH52014.1"/>
    <property type="molecule type" value="Genomic_DNA"/>
</dbReference>
<comment type="subcellular location">
    <subcellularLocation>
        <location evidence="1">Nucleus</location>
    </subcellularLocation>
</comment>
<evidence type="ECO:0000256" key="2">
    <source>
        <dbReference type="ARBA" id="ARBA00010348"/>
    </source>
</evidence>
<dbReference type="Proteomes" id="UP000001876">
    <property type="component" value="Unassembled WGS sequence"/>
</dbReference>
<dbReference type="SUPFAM" id="SSF56019">
    <property type="entry name" value="The spindle assembly checkpoint protein mad2"/>
    <property type="match status" value="1"/>
</dbReference>
<evidence type="ECO:0000313" key="9">
    <source>
        <dbReference type="Proteomes" id="UP000001876"/>
    </source>
</evidence>
<evidence type="ECO:0000313" key="8">
    <source>
        <dbReference type="EMBL" id="EEH52014.1"/>
    </source>
</evidence>
<evidence type="ECO:0000259" key="7">
    <source>
        <dbReference type="PROSITE" id="PS50815"/>
    </source>
</evidence>
<reference evidence="8 9" key="1">
    <citation type="journal article" date="2009" name="Science">
        <title>Green evolution and dynamic adaptations revealed by genomes of the marine picoeukaryotes Micromonas.</title>
        <authorList>
            <person name="Worden A.Z."/>
            <person name="Lee J.H."/>
            <person name="Mock T."/>
            <person name="Rouze P."/>
            <person name="Simmons M.P."/>
            <person name="Aerts A.L."/>
            <person name="Allen A.E."/>
            <person name="Cuvelier M.L."/>
            <person name="Derelle E."/>
            <person name="Everett M.V."/>
            <person name="Foulon E."/>
            <person name="Grimwood J."/>
            <person name="Gundlach H."/>
            <person name="Henrissat B."/>
            <person name="Napoli C."/>
            <person name="McDonald S.M."/>
            <person name="Parker M.S."/>
            <person name="Rombauts S."/>
            <person name="Salamov A."/>
            <person name="Von Dassow P."/>
            <person name="Badger J.H."/>
            <person name="Coutinho P.M."/>
            <person name="Demir E."/>
            <person name="Dubchak I."/>
            <person name="Gentemann C."/>
            <person name="Eikrem W."/>
            <person name="Gready J.E."/>
            <person name="John U."/>
            <person name="Lanier W."/>
            <person name="Lindquist E.A."/>
            <person name="Lucas S."/>
            <person name="Mayer K.F."/>
            <person name="Moreau H."/>
            <person name="Not F."/>
            <person name="Otillar R."/>
            <person name="Panaud O."/>
            <person name="Pangilinan J."/>
            <person name="Paulsen I."/>
            <person name="Piegu B."/>
            <person name="Poliakov A."/>
            <person name="Robbens S."/>
            <person name="Schmutz J."/>
            <person name="Toulza E."/>
            <person name="Wyss T."/>
            <person name="Zelensky A."/>
            <person name="Zhou K."/>
            <person name="Armbrust E.V."/>
            <person name="Bhattacharya D."/>
            <person name="Goodenough U.W."/>
            <person name="Van de Peer Y."/>
            <person name="Grigoriev I.V."/>
        </authorList>
    </citation>
    <scope>NUCLEOTIDE SEQUENCE [LARGE SCALE GENOMIC DNA]</scope>
    <source>
        <strain evidence="8 9">CCMP1545</strain>
    </source>
</reference>
<keyword evidence="3" id="KW-0132">Cell division</keyword>
<dbReference type="Pfam" id="PF02301">
    <property type="entry name" value="HORMA"/>
    <property type="match status" value="1"/>
</dbReference>
<dbReference type="GO" id="GO:0007094">
    <property type="term" value="P:mitotic spindle assembly checkpoint signaling"/>
    <property type="evidence" value="ECO:0007669"/>
    <property type="project" value="TreeGrafter"/>
</dbReference>
<dbReference type="KEGG" id="mpp:MICPUCDRAFT_45968"/>
<dbReference type="PANTHER" id="PTHR11842">
    <property type="entry name" value="MITOTIC SPINDLE ASSEMBLY CHECKPOINT PROTEIN MAD2"/>
    <property type="match status" value="1"/>
</dbReference>
<dbReference type="GeneID" id="9689258"/>
<dbReference type="Gene3D" id="3.30.900.10">
    <property type="entry name" value="HORMA domain"/>
    <property type="match status" value="1"/>
</dbReference>
<organism evidence="9">
    <name type="scientific">Micromonas pusilla (strain CCMP1545)</name>
    <name type="common">Picoplanktonic green alga</name>
    <dbReference type="NCBI Taxonomy" id="564608"/>
    <lineage>
        <taxon>Eukaryota</taxon>
        <taxon>Viridiplantae</taxon>
        <taxon>Chlorophyta</taxon>
        <taxon>Mamiellophyceae</taxon>
        <taxon>Mamiellales</taxon>
        <taxon>Mamiellaceae</taxon>
        <taxon>Micromonas</taxon>
    </lineage>
</organism>
<evidence type="ECO:0000256" key="1">
    <source>
        <dbReference type="ARBA" id="ARBA00004123"/>
    </source>
</evidence>
<sequence length="210" mass="23415">MASTQQATKNSITLKGSTEIVSEFFGYAVNSILFQRGIYPPESFERKHKYGLAMLVSTDESLKAYLVNVLQQINDWLMEKKLQKLVLVVTAVGSKEVLERWVFNIETDADASGASGAATRAEKSEKEINQEISAIIRQITASVTFLPLLEEACTFDLLVYTNADSSVPEAWEESDPRYIAENAEQVKLRSFSTSIHKVDGMVSYKSVDDD</sequence>
<keyword evidence="5" id="KW-0539">Nucleus</keyword>
<dbReference type="eggNOG" id="KOG3285">
    <property type="taxonomic scope" value="Eukaryota"/>
</dbReference>
<keyword evidence="4" id="KW-0498">Mitosis</keyword>
<protein>
    <submittedName>
        <fullName evidence="8">Predicted protein</fullName>
    </submittedName>
</protein>
<accession>C1N6Z6</accession>
<feature type="domain" description="HORMA" evidence="7">
    <location>
        <begin position="15"/>
        <end position="202"/>
    </location>
</feature>
<dbReference type="GO" id="GO:0005654">
    <property type="term" value="C:nucleoplasm"/>
    <property type="evidence" value="ECO:0007669"/>
    <property type="project" value="TreeGrafter"/>
</dbReference>
<evidence type="ECO:0000256" key="6">
    <source>
        <dbReference type="ARBA" id="ARBA00023306"/>
    </source>
</evidence>
<evidence type="ECO:0000256" key="5">
    <source>
        <dbReference type="ARBA" id="ARBA00023242"/>
    </source>
</evidence>
<dbReference type="InterPro" id="IPR003511">
    <property type="entry name" value="HORMA_dom"/>
</dbReference>
<dbReference type="FunFam" id="3.30.900.10:FF:000002">
    <property type="entry name" value="Mitotic spindle assembly checkpoint protein MAD2A"/>
    <property type="match status" value="1"/>
</dbReference>
<dbReference type="InterPro" id="IPR036570">
    <property type="entry name" value="HORMA_dom_sf"/>
</dbReference>
<dbReference type="PROSITE" id="PS50815">
    <property type="entry name" value="HORMA"/>
    <property type="match status" value="1"/>
</dbReference>
<dbReference type="AlphaFoldDB" id="C1N6Z6"/>
<dbReference type="STRING" id="564608.C1N6Z6"/>
<proteinExistence type="inferred from homology"/>
<name>C1N6Z6_MICPC</name>
<keyword evidence="9" id="KW-1185">Reference proteome</keyword>
<dbReference type="RefSeq" id="XP_003063641.1">
    <property type="nucleotide sequence ID" value="XM_003063595.1"/>
</dbReference>
<dbReference type="GO" id="GO:0000776">
    <property type="term" value="C:kinetochore"/>
    <property type="evidence" value="ECO:0007669"/>
    <property type="project" value="TreeGrafter"/>
</dbReference>
<gene>
    <name evidence="8" type="ORF">MICPUCDRAFT_45968</name>
</gene>
<dbReference type="GO" id="GO:0005737">
    <property type="term" value="C:cytoplasm"/>
    <property type="evidence" value="ECO:0007669"/>
    <property type="project" value="TreeGrafter"/>
</dbReference>
<comment type="similarity">
    <text evidence="2">Belongs to the MAD2 family.</text>
</comment>
<dbReference type="PANTHER" id="PTHR11842:SF11">
    <property type="entry name" value="MITOTIC SPINDLE ASSEMBLY CHECKPOINT PROTEIN MAD2A"/>
    <property type="match status" value="1"/>
</dbReference>
<dbReference type="InterPro" id="IPR045091">
    <property type="entry name" value="Mad2-like"/>
</dbReference>
<dbReference type="OMA" id="WQFDVEI"/>
<evidence type="ECO:0000256" key="4">
    <source>
        <dbReference type="ARBA" id="ARBA00022776"/>
    </source>
</evidence>
<evidence type="ECO:0000256" key="3">
    <source>
        <dbReference type="ARBA" id="ARBA00022618"/>
    </source>
</evidence>
<dbReference type="OrthoDB" id="1806at2759"/>
<dbReference type="GO" id="GO:0051301">
    <property type="term" value="P:cell division"/>
    <property type="evidence" value="ECO:0007669"/>
    <property type="project" value="UniProtKB-KW"/>
</dbReference>
<keyword evidence="6" id="KW-0131">Cell cycle</keyword>